<dbReference type="Pfam" id="PF07728">
    <property type="entry name" value="AAA_5"/>
    <property type="match status" value="1"/>
</dbReference>
<dbReference type="InterPro" id="IPR011704">
    <property type="entry name" value="ATPase_dyneun-rel_AAA"/>
</dbReference>
<dbReference type="HOGENOM" id="CLU_223585_0_0_1"/>
<dbReference type="GO" id="GO:0004842">
    <property type="term" value="F:ubiquitin-protein transferase activity"/>
    <property type="evidence" value="ECO:0007669"/>
    <property type="project" value="InterPro"/>
</dbReference>
<reference evidence="5" key="1">
    <citation type="journal article" date="2006" name="PLoS Biol.">
        <title>Macronuclear genome sequence of the ciliate Tetrahymena thermophila, a model eukaryote.</title>
        <authorList>
            <person name="Eisen J.A."/>
            <person name="Coyne R.S."/>
            <person name="Wu M."/>
            <person name="Wu D."/>
            <person name="Thiagarajan M."/>
            <person name="Wortman J.R."/>
            <person name="Badger J.H."/>
            <person name="Ren Q."/>
            <person name="Amedeo P."/>
            <person name="Jones K.M."/>
            <person name="Tallon L.J."/>
            <person name="Delcher A.L."/>
            <person name="Salzberg S.L."/>
            <person name="Silva J.C."/>
            <person name="Haas B.J."/>
            <person name="Majoros W.H."/>
            <person name="Farzad M."/>
            <person name="Carlton J.M."/>
            <person name="Smith R.K. Jr."/>
            <person name="Garg J."/>
            <person name="Pearlman R.E."/>
            <person name="Karrer K.M."/>
            <person name="Sun L."/>
            <person name="Manning G."/>
            <person name="Elde N.C."/>
            <person name="Turkewitz A.P."/>
            <person name="Asai D.J."/>
            <person name="Wilkes D.E."/>
            <person name="Wang Y."/>
            <person name="Cai H."/>
            <person name="Collins K."/>
            <person name="Stewart B.A."/>
            <person name="Lee S.R."/>
            <person name="Wilamowska K."/>
            <person name="Weinberg Z."/>
            <person name="Ruzzo W.L."/>
            <person name="Wloga D."/>
            <person name="Gaertig J."/>
            <person name="Frankel J."/>
            <person name="Tsao C.-C."/>
            <person name="Gorovsky M.A."/>
            <person name="Keeling P.J."/>
            <person name="Waller R.F."/>
            <person name="Patron N.J."/>
            <person name="Cherry J.M."/>
            <person name="Stover N.A."/>
            <person name="Krieger C.J."/>
            <person name="del Toro C."/>
            <person name="Ryder H.F."/>
            <person name="Williamson S.C."/>
            <person name="Barbeau R.A."/>
            <person name="Hamilton E.P."/>
            <person name="Orias E."/>
        </authorList>
    </citation>
    <scope>NUCLEOTIDE SEQUENCE [LARGE SCALE GENOMIC DNA]</scope>
    <source>
        <strain evidence="5">SB210</strain>
    </source>
</reference>
<feature type="region of interest" description="Disordered" evidence="2">
    <location>
        <begin position="172"/>
        <end position="217"/>
    </location>
</feature>
<dbReference type="RefSeq" id="XP_001008184.2">
    <property type="nucleotide sequence ID" value="XM_001008184.2"/>
</dbReference>
<dbReference type="Proteomes" id="UP000009168">
    <property type="component" value="Unassembled WGS sequence"/>
</dbReference>
<dbReference type="SUPFAM" id="SSF52540">
    <property type="entry name" value="P-loop containing nucleoside triphosphate hydrolases"/>
    <property type="match status" value="2"/>
</dbReference>
<sequence length="4967" mass="589620">MDQQLDLDTNRDSVKDSKIKEDFDILTLLNQKQVVEWIKQYVCKALEQAPQESNLKDLNDKVLEKDIKISRPIHRKLKLEAFKAILSQSFIKKLPQKPQKEWNTEQLLIWINSCLSDLKLSTEQINNIISQQMNEQDIDDINALTLREVINIDQQQQISLILESDKTLQQQSNLDKESKQQSINQVNNIEKKDDNTTESQEFNQNNLKATNQDQVNHENKSDLLIKQNQNETQTNKEHKAKNQQYHDAKSNQKKQDTQKRVHKEEQNATKKYKSYIKDQENITFSHFLLLNEEQIAMYNQNCAQNEKTFTFYCLFSQFKKNDLLKLVLFKDKYFFNVRTQEILLEKQMELIPSTNIYYTHINLQDQQSIKYRYQLETYSSEKLKFVESDFIERSSHLLNQIERIIFDTPYRFGNQFDQSRYMLQSYTFLYAQNCDIVSAQFFQQLLKFIKCVVANKFDQQSLIILQANNEDFNRISQLKKIIYTGALQQFKILKKFKINLDYQISIQEAQAQYQEFKNLPEEMKKMFGLGFSHLVKKDQLLEALSLPKEMRSYIEESTWNFQIYALPNDNIIEQINFESNLYQEFIEYFQAQTFLIQKQLILCEEIRLIVLQNENFISLSIKILEKNADEEEAAAIQLEDKIKIVIDVLENFKRQPKSVFKNQLTKLLSMLNNEMLSNQQIGNKLKSVIQFVGYQECYEFISSIKFNLKNEMLEVALIQSMIAILKDANLNTNENSMHFQQIVNSSFFQILNQRSQNDLLVKLFDMITSLLTQNEEKFKLIDDQNFLDNLCILKKFDLITKCMIPNQILENINTILTNFRQKQIKLQDLRRLSQVNYKKLLTFLDVLNLQQDDNSLEQSLKQIIQYDNYMIGLKQFAYFMENLEIPNYKQMGQQVKDYFEKSQNMYLEEFTANKKSEKQYKCLDFLYKFNHIPLVYNFIKTNLVSLNEQIRPKSDLELDQKIIELIQEIRNHLIKINCYKEENDSLTIKEAFRFWGYTFKDNYSQNKNDIFKYIYDLQIYFNQNDQLNLQIKPENDFISEIIDTSQFQQNKCIIEQIYNLFGIIEFQQIQKYKENYQELQKLIYQIQEFDESAKQEEQLFKIFAAQVCYYLNRILQFLPNDCKSDIFNFLSVVNQTKKLIEYLNQLDRDKIQLEDLVDVIDDTSMETDALVQEMMNVRNALQFVRQGEDDKENLIKCFVSRNQKYKLNLKKNYKLESTINRCIDNLDDISLKIQSQSDKSTQILQTIKNLEKSITISIERLENLSESQLLLTTQREINQNLTDHAFNFDDFNLLCNRFKLIISNKKYTQQQQPKEQQISQNSKENIYNNLILVLQLSEQIRLTLDNLKNLGCTDIADARYLEKNSLNLIIPQLSEDLEQFKQKNQNHIINLTLARQKYLSLNFYPPYSFELVLKLKDCLNDQNQSKFYLNQLSKLTLFIDDSKQPNLEEFKKFLQEQQVKNDIQGMDLYGHALDILLNLPKVEYVEKKPQQLDKITQGFQIECRRIKSHSLLLKSIITIFLAHNQKPTSWQIFFCSPKTHILDLEQFAYLAKNSQKNETYKNKNPLFLICQFENLSITIQRQFIDKLTEMYEEKEKINLLIIYVGNFEDENSMHILQQFKYAFQVDSQLMNYDLVQYTNIESLSKISLHLSKYSGFGKTFQIKKRCQQNNQKLIEIPIYGETTKLELVSLIQKKLEVIESNQASLYRLHLNLYDLKSDEIHSILFQLLILRKLNYSSSYFAQIPPQMEIEIEIQNTFLDVLENKVQYLKDYIHSNNIFKQELRTIHIQQPVAKSIYGADLDMLEVIDNPNIKYEDIQLSLQYLRNASKIASFQIENFENEAQLRQYLQKNQVDKKEAIQLIKDHFLYQVEDNFSFYHIICILKFFCKQVVLFHKTIYLNLDNLNYQQINTSLREKVFQGIIKTSVPYSCQIMSNNFLTKEQEAKKENLPYFETLEQRNKNIKGWDDNLDHSNDFFLTISQSGSILPIFQKIQSVPKYLLDYCNQINSKIQDWNDLQNIRDSVLINLCTSARNIKRVEEEIASKYSDIAITKTIARKICFLYIKINSDIPTLIMGETGVGKTIIVKYLSSLISSVVFTLDVHAGLTQNEIIKWVQVLIQLSYLDIDQCQKRIEELDQNLLLDPENEDLNNEKKQVTQFYEFKVNQQKERKDDLNDQKVILFFDEINTNQNIDGILKELLVEKKIQGEPLPDNFVPIAAANPYKFKTARDQQENTDSLKISSCENQQTSKLVYHVYPLAESMNTFIWQFGELLPEDEAKIVSQMVLNTAVENNFITNFQQTLIQTITGCQEFSRKKQSIRSVSLRDVSRFLKIFKYFNADPAWNKDLSDSLLLSVFFSYYCRFNNTNLRDELCTYLENEKKVTYSEHRKPFVHNVKKIVNEQMDLLQGILQYGDFYKSIAFTSTLKENLFMLLISVLNNIPIIMVGPPGSSKTLCTRLLYNSMKGSKSEIKFFKKLPNLIYKTYQCSTLSTSESIQKAFKQAKKLDNTIKKSSNETQDGARNIVALILDEIGLAEASKSNPLKVLHRLLEYQQNVPMIGLSNWSLDASKMNRVVFSNRPKLSEVELIEAAIALQKRINPNSEYCLNVVINLAKDSFRYFSQDNNKTYFHGTRDFYNCVTFICNNLKNHNEHEQDKTQKILLAGILRNFGGQIDINETLDHFKLSLGQSGQQLYDFNLNLFNPTELIKMNIDDKNYRNLMIIAKKPDHALQYTERLCKDRLYKVFQGSDLQDDFTEYNSLKMLNEIITCMEEGYLVIMYSLESLYQSFYDLFNQNYVELGAKNFCRIAIGSDSIRSQVHQNFKVIIIAQSDDVYDQRQNYDPPLLNRFEKQYLELKFLLKKNEVSINKELNQFVQSNTEIKSDRRLLAHKIQWNFGVQDMFPIIQSDNLDEFLFSLTLKNNDENDDVKRVIKSQYELVDLANFSGVVRAHYLKRLDTKLYNYYFNSLNHFNFRDILDKLTNQKKHQLILNNNIDGEPNYFEEDKNDMSSNYLENGEIEQVNRLSENLIIYTTEYKYQNDSNQSFKQKTFMELEVKWLENIENLKQQVKQFFGSEVFVNLIIISSVSDSITKLLYIKRILQEERKIYEQNQMSEYIEQSPKNLILVIQLINQHTKFVGISFDKFWQQIYLEDTSIPQNNYDNLQSYLQPISVVLKNFENGIYHQIQQDCFPKILGNFNFEKQDLTQESIKQRLQKYIKIFQLESDCNLNLFVINKIIEKIEKKCCVISNIYGKCEWYHLVSLKDKENRNNNKFITSLKQFIFQESLAILTKMLYLAEKNNIISSFMCDQFNFQQQDINQIFQILIQKYDELSEEDKFCDQIQIIQYPFFNNIKSSIDQFKQIYLEITNDIFQIEDRKQIRISGGSQEEEQNTDDQNNIESNEKQIQYQQKKRRQNIKEISKILINLTQFNDPILRYISSINPLLYFENLHNEIEYQWTESNIVKRITRKIIQVLGEEKVIESFHSILWINEQIFIELCPVWILCEEECSKSLFEEIYQQFEQRLEQILLDHIEEIEKYNNKNQNNDEEKNNYDDNDEEQEGLNILEQIWSEIFTFSSNILELFVIPNDEDKIQNYQQQIYKLGILKKCIYTVYNCSSSYELLPEQMMQQMSKFNFILKLSECFTQGQDFLSLIQQQIQSQNNGFKFLNIQNYQKIKDNFIQICDKQKVNELVLRLIWQLLKCDHFEEEFENFDDEILKDIILSLSNLLITINYENISKNQEESHYYILSKRILQIIIQKMYQNFDENEEEQIENLLEPKRNLSFQKMQKIFEESGIQKIDPICSLIADIIQEYNYYTPEKFLNYIGKDEDDIEETKVERMGKFLQRLNQNSQNKVLINIIEFKISQQLCQTVCKFINEAYLFNKKEEQIYQKVKMTIEQDYNQDRVKKNRMIEMLNKTLLVTINQNEQINPILPIILVKIFKNIYNFKSVSVLSPYLEAFKNEMFLESNQNENIWDNNLESLAAEFNNDIKINKKLTNLKKEIENQLHNLPILQYNLTKLISQIIIDKNKQEIDLMIEILNELNLKFIDTNLITEIYRLYLDLLQENQYFSIELQQLFVINLVMTTFLNEDSFISKMYKGKINIETTFIPFMVDSDEILNIQDELKNYSAIRRYQCKNCIKQQIKPFIYTITPCCLPSNLIQCPSCKIQPKLEDHYSLDIEPPPTAFGKQEPIFVKKIGDYPDYSYYYNRPNFPYTCDVQTIDNFLQSRGRVDPGFQQSFSLIQIKQIRNLVEKEQILLGRIFMLSIICFYCHLIKKQKGQDEVNKQLGLSSPNDVFKLIYSNAQVGQIQQISSWDLLVQATQTNPQNLLIYFIVKIVKNFINKQSSWDFTDKLNFSLDESRIQFESEFVDKILESKEIVNIKKFTQQLQQKRLKNIILNCSIDQLPDQFQYLKQYKHLLRLNPIIQQDNFQRFITFESEGIQSKFFQRLIYYKEQIHIYSQIQPIQNFIKIFNQKMFGKITRKESAEIQLHQFVKSNHLEKEFEQFKQSWNYVQQQIHNNKIQIGVDCATIELDEVESELQKIDILCYSEDKASRGYPLYLLINYFQVQYNNFLEMLEKDFGQLFSKFQSKKFIIMNKMNFLPPYIFSIGEENQFANQFFNDYTEMQSSYNPYLEYERQEIYDLNELTCEFIEDYYQNVTKMEQTSKQDIERVQLTNFRFKGDQNTINLVREISARVNQEVYPQIQNNPKMPLLFIDLQNNETCMRLIDILKTVMQIITKINGSQRFQDQIDLLQILDYFEIQASDINFKKEKIKLCHLLSIYELAERISFERLFQDVNPQFMLELQKSQKDALKLFCDQQPHIELDIFQQAIGRMIVRILCQQSIQMSSGLELFQLLEGCEEFVDFWGMEHKIYHEKQIMNSDLNKKYSIFTSQSPDVIVLGQAYNMFREIQAIKDQKQQQEIEKINIQLKREQIDEEMIQKELIQDNKFLVNDDKKKKFQLKNKKSFR</sequence>
<dbReference type="eggNOG" id="ENOG502QQ65">
    <property type="taxonomic scope" value="Eukaryota"/>
</dbReference>
<dbReference type="InterPro" id="IPR027417">
    <property type="entry name" value="P-loop_NTPase"/>
</dbReference>
<feature type="coiled-coil region" evidence="1">
    <location>
        <begin position="3517"/>
        <end position="3554"/>
    </location>
</feature>
<dbReference type="GeneID" id="7831414"/>
<keyword evidence="5" id="KW-1185">Reference proteome</keyword>
<evidence type="ECO:0000313" key="4">
    <source>
        <dbReference type="EMBL" id="EAR87939.2"/>
    </source>
</evidence>
<dbReference type="EMBL" id="GG662845">
    <property type="protein sequence ID" value="EAR87939.2"/>
    <property type="molecule type" value="Genomic_DNA"/>
</dbReference>
<feature type="domain" description="AAA+ ATPase" evidence="3">
    <location>
        <begin position="2436"/>
        <end position="2600"/>
    </location>
</feature>
<feature type="coiled-coil region" evidence="1">
    <location>
        <begin position="4909"/>
        <end position="4936"/>
    </location>
</feature>
<feature type="compositionally biased region" description="Basic and acidic residues" evidence="2">
    <location>
        <begin position="244"/>
        <end position="268"/>
    </location>
</feature>
<dbReference type="OrthoDB" id="313566at2759"/>
<evidence type="ECO:0000259" key="3">
    <source>
        <dbReference type="SMART" id="SM00382"/>
    </source>
</evidence>
<dbReference type="InParanoid" id="Q22S33"/>
<dbReference type="InterPro" id="IPR031248">
    <property type="entry name" value="RNF213"/>
</dbReference>
<dbReference type="InterPro" id="IPR003593">
    <property type="entry name" value="AAA+_ATPase"/>
</dbReference>
<dbReference type="GO" id="GO:0016887">
    <property type="term" value="F:ATP hydrolysis activity"/>
    <property type="evidence" value="ECO:0007669"/>
    <property type="project" value="InterPro"/>
</dbReference>
<dbReference type="SMART" id="SM00382">
    <property type="entry name" value="AAA"/>
    <property type="match status" value="2"/>
</dbReference>
<dbReference type="STRING" id="312017.Q22S33"/>
<feature type="compositionally biased region" description="Polar residues" evidence="2">
    <location>
        <begin position="197"/>
        <end position="214"/>
    </location>
</feature>
<evidence type="ECO:0000256" key="2">
    <source>
        <dbReference type="SAM" id="MobiDB-lite"/>
    </source>
</evidence>
<protein>
    <submittedName>
        <fullName evidence="4">AAA domain, dynein subfamily protein</fullName>
    </submittedName>
</protein>
<feature type="domain" description="AAA+ ATPase" evidence="3">
    <location>
        <begin position="2066"/>
        <end position="2332"/>
    </location>
</feature>
<name>Q22S33_TETTS</name>
<proteinExistence type="predicted"/>
<keyword evidence="1" id="KW-0175">Coiled coil</keyword>
<dbReference type="Gene3D" id="3.40.50.300">
    <property type="entry name" value="P-loop containing nucleotide triphosphate hydrolases"/>
    <property type="match status" value="2"/>
</dbReference>
<dbReference type="GO" id="GO:0005524">
    <property type="term" value="F:ATP binding"/>
    <property type="evidence" value="ECO:0007669"/>
    <property type="project" value="InterPro"/>
</dbReference>
<accession>Q22S33</accession>
<dbReference type="PANTHER" id="PTHR22605">
    <property type="entry name" value="RZ-TYPE DOMAIN-CONTAINING PROTEIN"/>
    <property type="match status" value="1"/>
</dbReference>
<evidence type="ECO:0000313" key="5">
    <source>
        <dbReference type="Proteomes" id="UP000009168"/>
    </source>
</evidence>
<dbReference type="PANTHER" id="PTHR22605:SF1">
    <property type="entry name" value="RZ-TYPE DOMAIN-CONTAINING PROTEIN"/>
    <property type="match status" value="1"/>
</dbReference>
<dbReference type="KEGG" id="tet:TTHERM_00010990"/>
<organism evidence="4 5">
    <name type="scientific">Tetrahymena thermophila (strain SB210)</name>
    <dbReference type="NCBI Taxonomy" id="312017"/>
    <lineage>
        <taxon>Eukaryota</taxon>
        <taxon>Sar</taxon>
        <taxon>Alveolata</taxon>
        <taxon>Ciliophora</taxon>
        <taxon>Intramacronucleata</taxon>
        <taxon>Oligohymenophorea</taxon>
        <taxon>Hymenostomatida</taxon>
        <taxon>Tetrahymenina</taxon>
        <taxon>Tetrahymenidae</taxon>
        <taxon>Tetrahymena</taxon>
    </lineage>
</organism>
<feature type="region of interest" description="Disordered" evidence="2">
    <location>
        <begin position="231"/>
        <end position="268"/>
    </location>
</feature>
<evidence type="ECO:0000256" key="1">
    <source>
        <dbReference type="SAM" id="Coils"/>
    </source>
</evidence>
<gene>
    <name evidence="4" type="ORF">TTHERM_00010990</name>
</gene>